<evidence type="ECO:0000259" key="6">
    <source>
        <dbReference type="PROSITE" id="PS01033"/>
    </source>
</evidence>
<evidence type="ECO:0000313" key="7">
    <source>
        <dbReference type="EMBL" id="OPH81576.1"/>
    </source>
</evidence>
<proteinExistence type="inferred from homology"/>
<dbReference type="Gene3D" id="1.10.490.10">
    <property type="entry name" value="Globins"/>
    <property type="match status" value="1"/>
</dbReference>
<dbReference type="GO" id="GO:0046872">
    <property type="term" value="F:metal ion binding"/>
    <property type="evidence" value="ECO:0007669"/>
    <property type="project" value="UniProtKB-KW"/>
</dbReference>
<dbReference type="GO" id="GO:0046210">
    <property type="term" value="P:nitric oxide catabolic process"/>
    <property type="evidence" value="ECO:0007669"/>
    <property type="project" value="TreeGrafter"/>
</dbReference>
<protein>
    <submittedName>
        <fullName evidence="7">Hemin receptor</fullName>
    </submittedName>
</protein>
<gene>
    <name evidence="7" type="ORF">B2M20_16865</name>
</gene>
<evidence type="ECO:0000313" key="8">
    <source>
        <dbReference type="Proteomes" id="UP000189940"/>
    </source>
</evidence>
<keyword evidence="4" id="KW-0408">Iron</keyword>
<dbReference type="GO" id="GO:0008941">
    <property type="term" value="F:nitric oxide dioxygenase NAD(P)H activity"/>
    <property type="evidence" value="ECO:0007669"/>
    <property type="project" value="TreeGrafter"/>
</dbReference>
<dbReference type="PANTHER" id="PTHR43396:SF3">
    <property type="entry name" value="FLAVOHEMOPROTEIN"/>
    <property type="match status" value="1"/>
</dbReference>
<keyword evidence="7" id="KW-0675">Receptor</keyword>
<feature type="domain" description="Globin" evidence="6">
    <location>
        <begin position="1"/>
        <end position="135"/>
    </location>
</feature>
<dbReference type="GO" id="GO:0005344">
    <property type="term" value="F:oxygen carrier activity"/>
    <property type="evidence" value="ECO:0007669"/>
    <property type="project" value="UniProtKB-KW"/>
</dbReference>
<dbReference type="RefSeq" id="WP_079448188.1">
    <property type="nucleotide sequence ID" value="NZ_MWPQ01000058.1"/>
</dbReference>
<dbReference type="GO" id="GO:0019825">
    <property type="term" value="F:oxygen binding"/>
    <property type="evidence" value="ECO:0007669"/>
    <property type="project" value="InterPro"/>
</dbReference>
<reference evidence="7 8" key="1">
    <citation type="submission" date="2017-02" db="EMBL/GenBank/DDBJ databases">
        <title>Genome sequence of the nitrite-oxidizing bacterium Nitrobacter vulgaris strain Ab1.</title>
        <authorList>
            <person name="Mellbye B.L."/>
            <person name="Davis E.W."/>
            <person name="Spieck E."/>
            <person name="Chang J.H."/>
            <person name="Bottomley P.J."/>
            <person name="Sayavedra-Soto L.A."/>
        </authorList>
    </citation>
    <scope>NUCLEOTIDE SEQUENCE [LARGE SCALE GENOMIC DNA]</scope>
    <source>
        <strain evidence="7 8">Ab1</strain>
    </source>
</reference>
<dbReference type="GO" id="GO:0071500">
    <property type="term" value="P:cellular response to nitrosative stress"/>
    <property type="evidence" value="ECO:0007669"/>
    <property type="project" value="TreeGrafter"/>
</dbReference>
<keyword evidence="2 5" id="KW-0561">Oxygen transport</keyword>
<sequence>MSPEQKALVKETWQKLEPMADAATRLFYDRLFEIDATTRQLFKTTDLTEQRRKLFQTLTMIVGGLDHLETLVPTIEDLGRRHAQFGVTDAHYETVGAALLWTLEQGLGSGWTPEVKGAWSSAYALLADIMRAAAARSTASTATANP</sequence>
<dbReference type="PANTHER" id="PTHR43396">
    <property type="entry name" value="FLAVOHEMOPROTEIN"/>
    <property type="match status" value="1"/>
</dbReference>
<dbReference type="GO" id="GO:0020037">
    <property type="term" value="F:heme binding"/>
    <property type="evidence" value="ECO:0007669"/>
    <property type="project" value="InterPro"/>
</dbReference>
<keyword evidence="8" id="KW-1185">Reference proteome</keyword>
<dbReference type="Proteomes" id="UP000189940">
    <property type="component" value="Unassembled WGS sequence"/>
</dbReference>
<dbReference type="OrthoDB" id="3213438at2"/>
<keyword evidence="1 5" id="KW-0349">Heme</keyword>
<dbReference type="STRING" id="29421.B2M20_16865"/>
<dbReference type="SUPFAM" id="SSF46458">
    <property type="entry name" value="Globin-like"/>
    <property type="match status" value="1"/>
</dbReference>
<dbReference type="GO" id="GO:0071949">
    <property type="term" value="F:FAD binding"/>
    <property type="evidence" value="ECO:0007669"/>
    <property type="project" value="TreeGrafter"/>
</dbReference>
<dbReference type="InterPro" id="IPR009050">
    <property type="entry name" value="Globin-like_sf"/>
</dbReference>
<dbReference type="InterPro" id="IPR000971">
    <property type="entry name" value="Globin"/>
</dbReference>
<keyword evidence="3" id="KW-0479">Metal-binding</keyword>
<evidence type="ECO:0000256" key="1">
    <source>
        <dbReference type="ARBA" id="ARBA00022617"/>
    </source>
</evidence>
<comment type="similarity">
    <text evidence="5">Belongs to the globin family.</text>
</comment>
<comment type="caution">
    <text evidence="7">The sequence shown here is derived from an EMBL/GenBank/DDBJ whole genome shotgun (WGS) entry which is preliminary data.</text>
</comment>
<name>A0A1V4HUB8_NITVU</name>
<organism evidence="7 8">
    <name type="scientific">Nitrobacter vulgaris</name>
    <dbReference type="NCBI Taxonomy" id="29421"/>
    <lineage>
        <taxon>Bacteria</taxon>
        <taxon>Pseudomonadati</taxon>
        <taxon>Pseudomonadota</taxon>
        <taxon>Alphaproteobacteria</taxon>
        <taxon>Hyphomicrobiales</taxon>
        <taxon>Nitrobacteraceae</taxon>
        <taxon>Nitrobacter</taxon>
    </lineage>
</organism>
<evidence type="ECO:0000256" key="5">
    <source>
        <dbReference type="RuleBase" id="RU000356"/>
    </source>
</evidence>
<evidence type="ECO:0000256" key="2">
    <source>
        <dbReference type="ARBA" id="ARBA00022621"/>
    </source>
</evidence>
<accession>A0A1V4HUB8</accession>
<evidence type="ECO:0000256" key="4">
    <source>
        <dbReference type="ARBA" id="ARBA00023004"/>
    </source>
</evidence>
<dbReference type="EMBL" id="MWPQ01000058">
    <property type="protein sequence ID" value="OPH81576.1"/>
    <property type="molecule type" value="Genomic_DNA"/>
</dbReference>
<keyword evidence="5" id="KW-0813">Transport</keyword>
<dbReference type="AlphaFoldDB" id="A0A1V4HUB8"/>
<dbReference type="CDD" id="cd12131">
    <property type="entry name" value="HGbI-like"/>
    <property type="match status" value="1"/>
</dbReference>
<dbReference type="InterPro" id="IPR012292">
    <property type="entry name" value="Globin/Proto"/>
</dbReference>
<dbReference type="Pfam" id="PF00042">
    <property type="entry name" value="Globin"/>
    <property type="match status" value="1"/>
</dbReference>
<dbReference type="PRINTS" id="PR00188">
    <property type="entry name" value="PLANTGLOBIN"/>
</dbReference>
<evidence type="ECO:0000256" key="3">
    <source>
        <dbReference type="ARBA" id="ARBA00022723"/>
    </source>
</evidence>
<dbReference type="PROSITE" id="PS01033">
    <property type="entry name" value="GLOBIN"/>
    <property type="match status" value="1"/>
</dbReference>